<accession>A0A553RAH2</accession>
<keyword evidence="2" id="KW-1185">Reference proteome</keyword>
<name>A0A553RAH2_9TELE</name>
<dbReference type="OrthoDB" id="10045640at2759"/>
<sequence>DDLQMERGPKEETVIGFWMHGCRHKREYAAKLLVQIQRALVTHGSYIHWVFM</sequence>
<organism evidence="1 2">
    <name type="scientific">Danionella cerebrum</name>
    <dbReference type="NCBI Taxonomy" id="2873325"/>
    <lineage>
        <taxon>Eukaryota</taxon>
        <taxon>Metazoa</taxon>
        <taxon>Chordata</taxon>
        <taxon>Craniata</taxon>
        <taxon>Vertebrata</taxon>
        <taxon>Euteleostomi</taxon>
        <taxon>Actinopterygii</taxon>
        <taxon>Neopterygii</taxon>
        <taxon>Teleostei</taxon>
        <taxon>Ostariophysi</taxon>
        <taxon>Cypriniformes</taxon>
        <taxon>Danionidae</taxon>
        <taxon>Danioninae</taxon>
        <taxon>Danionella</taxon>
    </lineage>
</organism>
<gene>
    <name evidence="1" type="ORF">DNTS_001985</name>
</gene>
<reference evidence="1 2" key="1">
    <citation type="journal article" date="2019" name="Sci. Data">
        <title>Hybrid genome assembly and annotation of Danionella translucida.</title>
        <authorList>
            <person name="Kadobianskyi M."/>
            <person name="Schulze L."/>
            <person name="Schuelke M."/>
            <person name="Judkewitz B."/>
        </authorList>
    </citation>
    <scope>NUCLEOTIDE SEQUENCE [LARGE SCALE GENOMIC DNA]</scope>
    <source>
        <strain evidence="1 2">Bolton</strain>
    </source>
</reference>
<dbReference type="EMBL" id="SRMA01025092">
    <property type="protein sequence ID" value="TRY99187.1"/>
    <property type="molecule type" value="Genomic_DNA"/>
</dbReference>
<comment type="caution">
    <text evidence="1">The sequence shown here is derived from an EMBL/GenBank/DDBJ whole genome shotgun (WGS) entry which is preliminary data.</text>
</comment>
<dbReference type="Proteomes" id="UP000316079">
    <property type="component" value="Unassembled WGS sequence"/>
</dbReference>
<evidence type="ECO:0000313" key="1">
    <source>
        <dbReference type="EMBL" id="TRY99187.1"/>
    </source>
</evidence>
<dbReference type="AlphaFoldDB" id="A0A553RAH2"/>
<protein>
    <submittedName>
        <fullName evidence="1">Uncharacterized protein</fullName>
    </submittedName>
</protein>
<proteinExistence type="predicted"/>
<evidence type="ECO:0000313" key="2">
    <source>
        <dbReference type="Proteomes" id="UP000316079"/>
    </source>
</evidence>
<feature type="non-terminal residue" evidence="1">
    <location>
        <position position="1"/>
    </location>
</feature>